<protein>
    <recommendedName>
        <fullName evidence="3">Serine protease</fullName>
    </recommendedName>
</protein>
<name>A0ABQ4U0W0_9HYPH</name>
<proteinExistence type="predicted"/>
<keyword evidence="2" id="KW-1185">Reference proteome</keyword>
<evidence type="ECO:0000313" key="2">
    <source>
        <dbReference type="Proteomes" id="UP001055057"/>
    </source>
</evidence>
<dbReference type="InterPro" id="IPR043504">
    <property type="entry name" value="Peptidase_S1_PA_chymotrypsin"/>
</dbReference>
<evidence type="ECO:0008006" key="3">
    <source>
        <dbReference type="Google" id="ProtNLM"/>
    </source>
</evidence>
<comment type="caution">
    <text evidence="1">The sequence shown here is derived from an EMBL/GenBank/DDBJ whole genome shotgun (WGS) entry which is preliminary data.</text>
</comment>
<dbReference type="Gene3D" id="2.40.10.10">
    <property type="entry name" value="Trypsin-like serine proteases"/>
    <property type="match status" value="1"/>
</dbReference>
<gene>
    <name evidence="1" type="ORF">MPOCJGCO_3030</name>
</gene>
<dbReference type="InterPro" id="IPR009003">
    <property type="entry name" value="Peptidase_S1_PA"/>
</dbReference>
<dbReference type="SUPFAM" id="SSF50494">
    <property type="entry name" value="Trypsin-like serine proteases"/>
    <property type="match status" value="1"/>
</dbReference>
<dbReference type="EMBL" id="BPRB01000171">
    <property type="protein sequence ID" value="GJE60911.1"/>
    <property type="molecule type" value="Genomic_DNA"/>
</dbReference>
<reference evidence="1" key="1">
    <citation type="journal article" date="2021" name="Front. Microbiol.">
        <title>Comprehensive Comparative Genomics and Phenotyping of Methylobacterium Species.</title>
        <authorList>
            <person name="Alessa O."/>
            <person name="Ogura Y."/>
            <person name="Fujitani Y."/>
            <person name="Takami H."/>
            <person name="Hayashi T."/>
            <person name="Sahin N."/>
            <person name="Tani A."/>
        </authorList>
    </citation>
    <scope>NUCLEOTIDE SEQUENCE</scope>
    <source>
        <strain evidence="1">DSM 23632</strain>
    </source>
</reference>
<reference evidence="1" key="2">
    <citation type="submission" date="2021-08" db="EMBL/GenBank/DDBJ databases">
        <authorList>
            <person name="Tani A."/>
            <person name="Ola A."/>
            <person name="Ogura Y."/>
            <person name="Katsura K."/>
            <person name="Hayashi T."/>
        </authorList>
    </citation>
    <scope>NUCLEOTIDE SEQUENCE</scope>
    <source>
        <strain evidence="1">DSM 23632</strain>
    </source>
</reference>
<organism evidence="1 2">
    <name type="scientific">Methylobacterium trifolii</name>
    <dbReference type="NCBI Taxonomy" id="1003092"/>
    <lineage>
        <taxon>Bacteria</taxon>
        <taxon>Pseudomonadati</taxon>
        <taxon>Pseudomonadota</taxon>
        <taxon>Alphaproteobacteria</taxon>
        <taxon>Hyphomicrobiales</taxon>
        <taxon>Methylobacteriaceae</taxon>
        <taxon>Methylobacterium</taxon>
    </lineage>
</organism>
<accession>A0ABQ4U0W0</accession>
<evidence type="ECO:0000313" key="1">
    <source>
        <dbReference type="EMBL" id="GJE60911.1"/>
    </source>
</evidence>
<dbReference type="Proteomes" id="UP001055057">
    <property type="component" value="Unassembled WGS sequence"/>
</dbReference>
<sequence length="403" mass="41940">MRALEPDAPRDATTDGATFTQLLDWLNAHADALLDDPGNNVIGVGIGKKSAGPLDDDSPYCITGFVEKKLPQTQVSAMGVASFAAAVASASGQRQPKALGFEIDVVETGSPFVAHAGLKVPRALRGAHGGPPASLDLQKRFGLLRSGIGITNPHRAYPKTLSVGTLGFFVRDDRGRTYLVSNNHVIADENAGQPGDVVVQPGTLDLTSSELALMNTLAKLTTQTGIARLAAWVDLKFHDPHGIPFNAVDCAAAELKAPPKAPARDVTEIARAGLGGNIVGVASPYTIDPITGRVAGSTRVCKVGRTTGWTEGEVTQIAVVTDVRYGAGLARFRNQIGIAASPDNTGPFSKAGDSGSGILDRDHKLVGLLFAGSENRTLANPIQPVLDALRIALGVTTLDVVIA</sequence>